<name>A0A0E4H367_MYCLN</name>
<gene>
    <name evidence="1" type="ORF">BN1232_06137</name>
</gene>
<dbReference type="AlphaFoldDB" id="A0A0E4H367"/>
<evidence type="ECO:0000313" key="2">
    <source>
        <dbReference type="Proteomes" id="UP000199251"/>
    </source>
</evidence>
<protein>
    <submittedName>
        <fullName evidence="1">Uncharacterized protein</fullName>
    </submittedName>
</protein>
<dbReference type="Proteomes" id="UP000199251">
    <property type="component" value="Unassembled WGS sequence"/>
</dbReference>
<dbReference type="RefSeq" id="WP_090609913.1">
    <property type="nucleotide sequence ID" value="NZ_CTEE01000002.1"/>
</dbReference>
<sequence length="149" mass="16444">MTTTAALHNVAFALVRDAAHLMDSIDPGTSVLSAHDYGPLTIRARRVYTLEQDTLTLIAYHGHQLVATIIVSNNGERVTARIHQILFAGVLFKRSGDWGFVGIGRRRRFGLTANPDHRWRVDINGEQPTIWPSLDAAATHIADTYSPTS</sequence>
<accession>A0A0E4H367</accession>
<dbReference type="EMBL" id="CTEE01000002">
    <property type="protein sequence ID" value="CQD24276.1"/>
    <property type="molecule type" value="Genomic_DNA"/>
</dbReference>
<evidence type="ECO:0000313" key="1">
    <source>
        <dbReference type="EMBL" id="CQD24276.1"/>
    </source>
</evidence>
<organism evidence="1 2">
    <name type="scientific">Mycobacterium lentiflavum</name>
    <dbReference type="NCBI Taxonomy" id="141349"/>
    <lineage>
        <taxon>Bacteria</taxon>
        <taxon>Bacillati</taxon>
        <taxon>Actinomycetota</taxon>
        <taxon>Actinomycetes</taxon>
        <taxon>Mycobacteriales</taxon>
        <taxon>Mycobacteriaceae</taxon>
        <taxon>Mycobacterium</taxon>
        <taxon>Mycobacterium simiae complex</taxon>
    </lineage>
</organism>
<proteinExistence type="predicted"/>
<reference evidence="1 2" key="1">
    <citation type="submission" date="2015-03" db="EMBL/GenBank/DDBJ databases">
        <authorList>
            <person name="Urmite Genomes"/>
        </authorList>
    </citation>
    <scope>NUCLEOTIDE SEQUENCE [LARGE SCALE GENOMIC DNA]</scope>
    <source>
        <strain evidence="1 2">CSUR P1491</strain>
    </source>
</reference>
<dbReference type="OrthoDB" id="9939635at2"/>